<protein>
    <recommendedName>
        <fullName evidence="3">Glycosyl hydrolase BNR repeat-containing protein</fullName>
    </recommendedName>
</protein>
<dbReference type="AlphaFoldDB" id="B9XKA6"/>
<keyword evidence="2" id="KW-1185">Reference proteome</keyword>
<dbReference type="Gene3D" id="2.130.10.10">
    <property type="entry name" value="YVTN repeat-like/Quinoprotein amine dehydrogenase"/>
    <property type="match status" value="2"/>
</dbReference>
<evidence type="ECO:0008006" key="3">
    <source>
        <dbReference type="Google" id="ProtNLM"/>
    </source>
</evidence>
<accession>B9XKA6</accession>
<name>B9XKA6_PEDPL</name>
<dbReference type="EMBL" id="ABOX02000024">
    <property type="protein sequence ID" value="EEF59744.1"/>
    <property type="molecule type" value="Genomic_DNA"/>
</dbReference>
<reference evidence="1 2" key="1">
    <citation type="journal article" date="2011" name="J. Bacteriol.">
        <title>Genome sequence of 'Pedosphaera parvula' Ellin514, an aerobic Verrucomicrobial isolate from pasture soil.</title>
        <authorList>
            <person name="Kant R."/>
            <person name="van Passel M.W."/>
            <person name="Sangwan P."/>
            <person name="Palva A."/>
            <person name="Lucas S."/>
            <person name="Copeland A."/>
            <person name="Lapidus A."/>
            <person name="Glavina Del Rio T."/>
            <person name="Dalin E."/>
            <person name="Tice H."/>
            <person name="Bruce D."/>
            <person name="Goodwin L."/>
            <person name="Pitluck S."/>
            <person name="Chertkov O."/>
            <person name="Larimer F.W."/>
            <person name="Land M.L."/>
            <person name="Hauser L."/>
            <person name="Brettin T.S."/>
            <person name="Detter J.C."/>
            <person name="Han S."/>
            <person name="de Vos W.M."/>
            <person name="Janssen P.H."/>
            <person name="Smidt H."/>
        </authorList>
    </citation>
    <scope>NUCLEOTIDE SEQUENCE [LARGE SCALE GENOMIC DNA]</scope>
    <source>
        <strain evidence="1 2">Ellin514</strain>
    </source>
</reference>
<dbReference type="Proteomes" id="UP000003688">
    <property type="component" value="Unassembled WGS sequence"/>
</dbReference>
<dbReference type="SUPFAM" id="SSF110296">
    <property type="entry name" value="Oligoxyloglucan reducing end-specific cellobiohydrolase"/>
    <property type="match status" value="2"/>
</dbReference>
<evidence type="ECO:0000313" key="2">
    <source>
        <dbReference type="Proteomes" id="UP000003688"/>
    </source>
</evidence>
<comment type="caution">
    <text evidence="1">The sequence shown here is derived from an EMBL/GenBank/DDBJ whole genome shotgun (WGS) entry which is preliminary data.</text>
</comment>
<evidence type="ECO:0000313" key="1">
    <source>
        <dbReference type="EMBL" id="EEF59744.1"/>
    </source>
</evidence>
<dbReference type="InterPro" id="IPR015943">
    <property type="entry name" value="WD40/YVTN_repeat-like_dom_sf"/>
</dbReference>
<sequence length="467" mass="48862">MIAFETRTGVVVLEAQASVVGAKLEELIKEMKPKDLFDHPSLSSSRQVILCLLKMTCCVVTMVAATSNGLAQVWQATGAPNKQWLVALACSADGVKLVAAVAGNPGIYCSTNAGQSWLASGAPSNSWTSVASSADGNQLIASAAIIVDPTRGGDHGDLIYISTNSGASWRPTSAQSNQWSSVASSGDGKTLVAAAAYNNRATSRGLIYVSTNSGTNWRASDAPADRWYSVACSADGTRQVAGGTGIFTSTNSGSTWQSNNIAWDFPAGASPMWYSVASSADGSTLLAIRLLTTYSTAGSVDRVYVSTNYGTTWASTDFPRGAGGYVATSGNGDTLIVSMGYIYTSTNSGVTWSQNNVPGQTYGWIASSADGNRLILALSADAFSLPNSIYTRYSPPKPRLKLKAVGSGLGISWTVPATNMVLQRSSSLNAAGWETIADAFTLNPKTLQEQFILSATNGWGFYRLATP</sequence>
<gene>
    <name evidence="1" type="ORF">Cflav_PD2565</name>
</gene>
<proteinExistence type="predicted"/>
<organism evidence="1 2">
    <name type="scientific">Pedosphaera parvula (strain Ellin514)</name>
    <dbReference type="NCBI Taxonomy" id="320771"/>
    <lineage>
        <taxon>Bacteria</taxon>
        <taxon>Pseudomonadati</taxon>
        <taxon>Verrucomicrobiota</taxon>
        <taxon>Pedosphaerae</taxon>
        <taxon>Pedosphaerales</taxon>
        <taxon>Pedosphaeraceae</taxon>
        <taxon>Pedosphaera</taxon>
    </lineage>
</organism>